<organism evidence="2 3">
    <name type="scientific">Aldrovandia affinis</name>
    <dbReference type="NCBI Taxonomy" id="143900"/>
    <lineage>
        <taxon>Eukaryota</taxon>
        <taxon>Metazoa</taxon>
        <taxon>Chordata</taxon>
        <taxon>Craniata</taxon>
        <taxon>Vertebrata</taxon>
        <taxon>Euteleostomi</taxon>
        <taxon>Actinopterygii</taxon>
        <taxon>Neopterygii</taxon>
        <taxon>Teleostei</taxon>
        <taxon>Notacanthiformes</taxon>
        <taxon>Halosauridae</taxon>
        <taxon>Aldrovandia</taxon>
    </lineage>
</organism>
<dbReference type="EMBL" id="JAINUG010000058">
    <property type="protein sequence ID" value="KAJ8403425.1"/>
    <property type="molecule type" value="Genomic_DNA"/>
</dbReference>
<comment type="caution">
    <text evidence="2">The sequence shown here is derived from an EMBL/GenBank/DDBJ whole genome shotgun (WGS) entry which is preliminary data.</text>
</comment>
<dbReference type="AlphaFoldDB" id="A0AAD7WNQ5"/>
<evidence type="ECO:0000313" key="3">
    <source>
        <dbReference type="Proteomes" id="UP001221898"/>
    </source>
</evidence>
<gene>
    <name evidence="2" type="ORF">AAFF_G00351970</name>
</gene>
<reference evidence="2" key="1">
    <citation type="journal article" date="2023" name="Science">
        <title>Genome structures resolve the early diversification of teleost fishes.</title>
        <authorList>
            <person name="Parey E."/>
            <person name="Louis A."/>
            <person name="Montfort J."/>
            <person name="Bouchez O."/>
            <person name="Roques C."/>
            <person name="Iampietro C."/>
            <person name="Lluch J."/>
            <person name="Castinel A."/>
            <person name="Donnadieu C."/>
            <person name="Desvignes T."/>
            <person name="Floi Bucao C."/>
            <person name="Jouanno E."/>
            <person name="Wen M."/>
            <person name="Mejri S."/>
            <person name="Dirks R."/>
            <person name="Jansen H."/>
            <person name="Henkel C."/>
            <person name="Chen W.J."/>
            <person name="Zahm M."/>
            <person name="Cabau C."/>
            <person name="Klopp C."/>
            <person name="Thompson A.W."/>
            <person name="Robinson-Rechavi M."/>
            <person name="Braasch I."/>
            <person name="Lecointre G."/>
            <person name="Bobe J."/>
            <person name="Postlethwait J.H."/>
            <person name="Berthelot C."/>
            <person name="Roest Crollius H."/>
            <person name="Guiguen Y."/>
        </authorList>
    </citation>
    <scope>NUCLEOTIDE SEQUENCE</scope>
    <source>
        <strain evidence="2">NC1722</strain>
    </source>
</reference>
<protein>
    <submittedName>
        <fullName evidence="2">Uncharacterized protein</fullName>
    </submittedName>
</protein>
<dbReference type="Proteomes" id="UP001221898">
    <property type="component" value="Unassembled WGS sequence"/>
</dbReference>
<proteinExistence type="predicted"/>
<feature type="region of interest" description="Disordered" evidence="1">
    <location>
        <begin position="31"/>
        <end position="69"/>
    </location>
</feature>
<evidence type="ECO:0000313" key="2">
    <source>
        <dbReference type="EMBL" id="KAJ8403425.1"/>
    </source>
</evidence>
<sequence length="100" mass="11553">MLYVFLSLAYGIGWILAELISTSRRLVPQPNQRAELPENKRLLLNSTTSANRARRTRNGPEQQQVRKHPFDSQQIAFSYQLGRRLPVINHVQLSKVKTKI</sequence>
<keyword evidence="3" id="KW-1185">Reference proteome</keyword>
<accession>A0AAD7WNQ5</accession>
<evidence type="ECO:0000256" key="1">
    <source>
        <dbReference type="SAM" id="MobiDB-lite"/>
    </source>
</evidence>
<name>A0AAD7WNQ5_9TELE</name>